<dbReference type="InterPro" id="IPR036291">
    <property type="entry name" value="NAD(P)-bd_dom_sf"/>
</dbReference>
<dbReference type="RefSeq" id="WP_191724792.1">
    <property type="nucleotide sequence ID" value="NZ_JACSQK010000012.1"/>
</dbReference>
<name>A0ABR8SFV8_9BURK</name>
<dbReference type="PRINTS" id="PR00080">
    <property type="entry name" value="SDRFAMILY"/>
</dbReference>
<protein>
    <submittedName>
        <fullName evidence="4">SDR family oxidoreductase</fullName>
    </submittedName>
</protein>
<organism evidence="4 5">
    <name type="scientific">Comamonas avium</name>
    <dbReference type="NCBI Taxonomy" id="2762231"/>
    <lineage>
        <taxon>Bacteria</taxon>
        <taxon>Pseudomonadati</taxon>
        <taxon>Pseudomonadota</taxon>
        <taxon>Betaproteobacteria</taxon>
        <taxon>Burkholderiales</taxon>
        <taxon>Comamonadaceae</taxon>
        <taxon>Comamonas</taxon>
    </lineage>
</organism>
<dbReference type="PANTHER" id="PTHR48107">
    <property type="entry name" value="NADPH-DEPENDENT ALDEHYDE REDUCTASE-LIKE PROTEIN, CHLOROPLASTIC-RELATED"/>
    <property type="match status" value="1"/>
</dbReference>
<sequence length="250" mass="26208">MTNKVVLITGGSRGIGAATALQAATKGWDVVISYNNEHAAAHAVVSSIESLGRRAAAVQADVGSEEQIQCLFTLVDEQFGRLDALVINAGVVDKAQTVAEFSLQRLERMFRINTIGAFLCAREAVVRMSTSRGGQGGSIVNVSSIAARLGAPRQYVDYAASKGAMDVMTLGLAKEVAAEGIRVNAVRPGLIDTDIHASGGQPDRLVRLAPSVPMKRGGTPEEVANAIVWLMSDESPYTTGSLIEISGGNL</sequence>
<dbReference type="SUPFAM" id="SSF51735">
    <property type="entry name" value="NAD(P)-binding Rossmann-fold domains"/>
    <property type="match status" value="1"/>
</dbReference>
<proteinExistence type="inferred from homology"/>
<dbReference type="CDD" id="cd05233">
    <property type="entry name" value="SDR_c"/>
    <property type="match status" value="1"/>
</dbReference>
<dbReference type="Pfam" id="PF13561">
    <property type="entry name" value="adh_short_C2"/>
    <property type="match status" value="1"/>
</dbReference>
<evidence type="ECO:0000313" key="5">
    <source>
        <dbReference type="Proteomes" id="UP000634919"/>
    </source>
</evidence>
<keyword evidence="5" id="KW-1185">Reference proteome</keyword>
<accession>A0ABR8SFV8</accession>
<dbReference type="InterPro" id="IPR057326">
    <property type="entry name" value="KR_dom"/>
</dbReference>
<feature type="domain" description="Ketoreductase" evidence="3">
    <location>
        <begin position="4"/>
        <end position="184"/>
    </location>
</feature>
<dbReference type="InterPro" id="IPR002347">
    <property type="entry name" value="SDR_fam"/>
</dbReference>
<dbReference type="Gene3D" id="3.40.50.720">
    <property type="entry name" value="NAD(P)-binding Rossmann-like Domain"/>
    <property type="match status" value="1"/>
</dbReference>
<dbReference type="InterPro" id="IPR020904">
    <property type="entry name" value="Sc_DH/Rdtase_CS"/>
</dbReference>
<keyword evidence="2" id="KW-0560">Oxidoreductase</keyword>
<reference evidence="4 5" key="1">
    <citation type="submission" date="2020-08" db="EMBL/GenBank/DDBJ databases">
        <title>A Genomic Blueprint of the Chicken Gut Microbiome.</title>
        <authorList>
            <person name="Gilroy R."/>
            <person name="Ravi A."/>
            <person name="Getino M."/>
            <person name="Pursley I."/>
            <person name="Horton D.L."/>
            <person name="Alikhan N.-F."/>
            <person name="Baker D."/>
            <person name="Gharbi K."/>
            <person name="Hall N."/>
            <person name="Watson M."/>
            <person name="Adriaenssens E.M."/>
            <person name="Foster-Nyarko E."/>
            <person name="Jarju S."/>
            <person name="Secka A."/>
            <person name="Antonio M."/>
            <person name="Oren A."/>
            <person name="Chaudhuri R."/>
            <person name="La Ragione R.M."/>
            <person name="Hildebrand F."/>
            <person name="Pallen M.J."/>
        </authorList>
    </citation>
    <scope>NUCLEOTIDE SEQUENCE [LARGE SCALE GENOMIC DNA]</scope>
    <source>
        <strain evidence="4 5">Sa2CVA6</strain>
    </source>
</reference>
<comment type="similarity">
    <text evidence="1">Belongs to the short-chain dehydrogenases/reductases (SDR) family.</text>
</comment>
<evidence type="ECO:0000313" key="4">
    <source>
        <dbReference type="EMBL" id="MBD7962381.1"/>
    </source>
</evidence>
<evidence type="ECO:0000256" key="2">
    <source>
        <dbReference type="ARBA" id="ARBA00023002"/>
    </source>
</evidence>
<dbReference type="Proteomes" id="UP000634919">
    <property type="component" value="Unassembled WGS sequence"/>
</dbReference>
<evidence type="ECO:0000256" key="1">
    <source>
        <dbReference type="ARBA" id="ARBA00006484"/>
    </source>
</evidence>
<comment type="caution">
    <text evidence="4">The sequence shown here is derived from an EMBL/GenBank/DDBJ whole genome shotgun (WGS) entry which is preliminary data.</text>
</comment>
<dbReference type="PROSITE" id="PS00061">
    <property type="entry name" value="ADH_SHORT"/>
    <property type="match status" value="1"/>
</dbReference>
<dbReference type="EMBL" id="JACSQK010000012">
    <property type="protein sequence ID" value="MBD7962381.1"/>
    <property type="molecule type" value="Genomic_DNA"/>
</dbReference>
<dbReference type="PANTHER" id="PTHR48107:SF7">
    <property type="entry name" value="RE15974P"/>
    <property type="match status" value="1"/>
</dbReference>
<dbReference type="PRINTS" id="PR00081">
    <property type="entry name" value="GDHRDH"/>
</dbReference>
<dbReference type="SMART" id="SM00822">
    <property type="entry name" value="PKS_KR"/>
    <property type="match status" value="1"/>
</dbReference>
<gene>
    <name evidence="4" type="ORF">H9646_18085</name>
</gene>
<evidence type="ECO:0000259" key="3">
    <source>
        <dbReference type="SMART" id="SM00822"/>
    </source>
</evidence>